<dbReference type="GO" id="GO:0003677">
    <property type="term" value="F:DNA binding"/>
    <property type="evidence" value="ECO:0007669"/>
    <property type="project" value="InterPro"/>
</dbReference>
<dbReference type="SUPFAM" id="SSF56349">
    <property type="entry name" value="DNA breaking-rejoining enzymes"/>
    <property type="match status" value="1"/>
</dbReference>
<dbReference type="RefSeq" id="WP_149113893.1">
    <property type="nucleotide sequence ID" value="NZ_CP042425.1"/>
</dbReference>
<accession>A0A5C1AP35</accession>
<name>A0A5C1AP35_9BACT</name>
<organism evidence="3 4">
    <name type="scientific">Limnoglobus roseus</name>
    <dbReference type="NCBI Taxonomy" id="2598579"/>
    <lineage>
        <taxon>Bacteria</taxon>
        <taxon>Pseudomonadati</taxon>
        <taxon>Planctomycetota</taxon>
        <taxon>Planctomycetia</taxon>
        <taxon>Gemmatales</taxon>
        <taxon>Gemmataceae</taxon>
        <taxon>Limnoglobus</taxon>
    </lineage>
</organism>
<dbReference type="KEGG" id="lrs:PX52LOC_06586"/>
<dbReference type="AlphaFoldDB" id="A0A5C1AP35"/>
<dbReference type="EMBL" id="CP042425">
    <property type="protein sequence ID" value="QEL19512.1"/>
    <property type="molecule type" value="Genomic_DNA"/>
</dbReference>
<evidence type="ECO:0000256" key="2">
    <source>
        <dbReference type="SAM" id="MobiDB-lite"/>
    </source>
</evidence>
<proteinExistence type="predicted"/>
<gene>
    <name evidence="3" type="ORF">PX52LOC_06586</name>
</gene>
<dbReference type="Proteomes" id="UP000324974">
    <property type="component" value="Chromosome"/>
</dbReference>
<reference evidence="4" key="1">
    <citation type="submission" date="2019-08" db="EMBL/GenBank/DDBJ databases">
        <title>Limnoglobus roseus gen. nov., sp. nov., a novel freshwater planctomycete with a giant genome from the family Gemmataceae.</title>
        <authorList>
            <person name="Kulichevskaya I.S."/>
            <person name="Naumoff D.G."/>
            <person name="Miroshnikov K."/>
            <person name="Ivanova A."/>
            <person name="Philippov D.A."/>
            <person name="Hakobyan A."/>
            <person name="Rijpstra I.C."/>
            <person name="Sinninghe Damste J.S."/>
            <person name="Liesack W."/>
            <person name="Dedysh S.N."/>
        </authorList>
    </citation>
    <scope>NUCLEOTIDE SEQUENCE [LARGE SCALE GENOMIC DNA]</scope>
    <source>
        <strain evidence="4">PX52</strain>
    </source>
</reference>
<dbReference type="InterPro" id="IPR013762">
    <property type="entry name" value="Integrase-like_cat_sf"/>
</dbReference>
<feature type="compositionally biased region" description="Basic and acidic residues" evidence="2">
    <location>
        <begin position="308"/>
        <end position="321"/>
    </location>
</feature>
<protein>
    <submittedName>
        <fullName evidence="3">Site-specific integrase</fullName>
    </submittedName>
</protein>
<sequence length="417" mass="44952">MARRVPAYRSHQSGQARVTIPQPDGTRHTVYLGPFGSAESKARYAQIIAALSRGEPPPAAKAPAAASSVGRSVNEVILAYWQHAEVYYAGPGGKPTAELNHIKTALRFVRVLYGDSAAADFGPVKLAVVRAAMVERGWCRPLVNRRVDRVRRCFKWAVSQELVPGDRYEALRALPGLRRGKTAAPEPDPVGPADPGAVAATLPHLSRVVRGMAEAQRWAGMRPQDVCNLRPIDLDRSGPVWVYTPPAHKTAHRGQRRVIHLGPKAQAVLAPFLATCADPSAYLFTPAAAVAEFHAGRGAARKTPRWPSHLDRNRSKRKADPKAAPGGHFSTGNYSRAIAAGIAKANERRAKMAAGGEFDPVPAWAPNQLRHLRGTEVRKAFGLEAAQVLLGHARADVTQVYAERDFALAAKVAAETG</sequence>
<evidence type="ECO:0000313" key="3">
    <source>
        <dbReference type="EMBL" id="QEL19512.1"/>
    </source>
</evidence>
<dbReference type="OrthoDB" id="254233at2"/>
<feature type="region of interest" description="Disordered" evidence="2">
    <location>
        <begin position="1"/>
        <end position="25"/>
    </location>
</feature>
<keyword evidence="1" id="KW-0233">DNA recombination</keyword>
<evidence type="ECO:0000313" key="4">
    <source>
        <dbReference type="Proteomes" id="UP000324974"/>
    </source>
</evidence>
<feature type="region of interest" description="Disordered" evidence="2">
    <location>
        <begin position="297"/>
        <end position="330"/>
    </location>
</feature>
<dbReference type="GO" id="GO:0015074">
    <property type="term" value="P:DNA integration"/>
    <property type="evidence" value="ECO:0007669"/>
    <property type="project" value="InterPro"/>
</dbReference>
<dbReference type="GO" id="GO:0006310">
    <property type="term" value="P:DNA recombination"/>
    <property type="evidence" value="ECO:0007669"/>
    <property type="project" value="UniProtKB-KW"/>
</dbReference>
<evidence type="ECO:0000256" key="1">
    <source>
        <dbReference type="ARBA" id="ARBA00023172"/>
    </source>
</evidence>
<dbReference type="Gene3D" id="1.10.443.10">
    <property type="entry name" value="Intergrase catalytic core"/>
    <property type="match status" value="1"/>
</dbReference>
<dbReference type="InterPro" id="IPR011010">
    <property type="entry name" value="DNA_brk_join_enz"/>
</dbReference>
<keyword evidence="4" id="KW-1185">Reference proteome</keyword>